<evidence type="ECO:0000313" key="3">
    <source>
        <dbReference type="Proteomes" id="UP000243140"/>
    </source>
</evidence>
<proteinExistence type="predicted"/>
<feature type="signal peptide" evidence="1">
    <location>
        <begin position="1"/>
        <end position="24"/>
    </location>
</feature>
<organism evidence="2 3">
    <name type="scientific">Mycobacterium malmoense</name>
    <dbReference type="NCBI Taxonomy" id="1780"/>
    <lineage>
        <taxon>Bacteria</taxon>
        <taxon>Bacillati</taxon>
        <taxon>Actinomycetota</taxon>
        <taxon>Actinomycetes</taxon>
        <taxon>Mycobacteriales</taxon>
        <taxon>Mycobacteriaceae</taxon>
        <taxon>Mycobacterium</taxon>
    </lineage>
</organism>
<dbReference type="Proteomes" id="UP000243140">
    <property type="component" value="Unassembled WGS sequence"/>
</dbReference>
<evidence type="ECO:0000256" key="1">
    <source>
        <dbReference type="SAM" id="SignalP"/>
    </source>
</evidence>
<name>A0ABX3SLK4_MYCMA</name>
<gene>
    <name evidence="2" type="ORF">BST29_24290</name>
</gene>
<dbReference type="EMBL" id="MVHV01000054">
    <property type="protein sequence ID" value="ORA76925.1"/>
    <property type="molecule type" value="Genomic_DNA"/>
</dbReference>
<feature type="chain" id="PRO_5045540072" description="PE-PGRS family protein" evidence="1">
    <location>
        <begin position="25"/>
        <end position="423"/>
    </location>
</feature>
<accession>A0ABX3SLK4</accession>
<reference evidence="2 3" key="1">
    <citation type="submission" date="2017-02" db="EMBL/GenBank/DDBJ databases">
        <title>The new phylogeny of genus Mycobacterium.</title>
        <authorList>
            <person name="Tortoli E."/>
            <person name="Trovato A."/>
            <person name="Cirillo D.M."/>
        </authorList>
    </citation>
    <scope>NUCLEOTIDE SEQUENCE [LARGE SCALE GENOMIC DNA]</scope>
    <source>
        <strain evidence="2 3">IP1130001</strain>
    </source>
</reference>
<sequence>MHQRTALRPLVTAGAAALGASLIALTPAVSNDAASDLQRSVTAAQHRAVELLSSDPGVVNPIQTWIDVFQQAGANLQEIGSNMSTGGTIFFPLAQQLAANWITYASIYTGYYQPGTNFGNNGYQGAIGDAYQYFTSLTGLYNWLTQAVTYLQHGDFVDGISYLYNALWDEPVSNIFQPMESIPTILAYMSTNFNALVNLAINEPGLQSHSMVSMLGAFFAVGVGQSLSNALGEGLQNTYDGFAAGDLPAGVSQLLNIPGLLAGAVLNGQCPCSIGGTGILSPTSSLIAPGLLNTMVAWIPQTLASDIVVNNQVPGTIITPSILEGGSLANAFSQLASQVTTGWPTPNMWVDGLINIFQSYLEFFGGGGGLGGAASAAAADVAGIAPSVATEISGIAPSIATNIAGTLAPELGRLAVNVLTSLF</sequence>
<keyword evidence="1" id="KW-0732">Signal</keyword>
<keyword evidence="3" id="KW-1185">Reference proteome</keyword>
<protein>
    <recommendedName>
        <fullName evidence="4">PE-PGRS family protein</fullName>
    </recommendedName>
</protein>
<comment type="caution">
    <text evidence="2">The sequence shown here is derived from an EMBL/GenBank/DDBJ whole genome shotgun (WGS) entry which is preliminary data.</text>
</comment>
<dbReference type="RefSeq" id="WP_083013029.1">
    <property type="nucleotide sequence ID" value="NZ_CP060015.1"/>
</dbReference>
<evidence type="ECO:0008006" key="4">
    <source>
        <dbReference type="Google" id="ProtNLM"/>
    </source>
</evidence>
<evidence type="ECO:0000313" key="2">
    <source>
        <dbReference type="EMBL" id="ORA76925.1"/>
    </source>
</evidence>